<evidence type="ECO:0000256" key="1">
    <source>
        <dbReference type="SAM" id="Phobius"/>
    </source>
</evidence>
<dbReference type="AlphaFoldDB" id="A0A0C4WN49"/>
<organism evidence="2 3">
    <name type="scientific">Azotobacter chroococcum NCIMB 8003</name>
    <dbReference type="NCBI Taxonomy" id="1328314"/>
    <lineage>
        <taxon>Bacteria</taxon>
        <taxon>Pseudomonadati</taxon>
        <taxon>Pseudomonadota</taxon>
        <taxon>Gammaproteobacteria</taxon>
        <taxon>Pseudomonadales</taxon>
        <taxon>Pseudomonadaceae</taxon>
        <taxon>Azotobacter</taxon>
    </lineage>
</organism>
<reference evidence="2 3" key="1">
    <citation type="journal article" date="2015" name="PLoS ONE">
        <title>Azotobacter Genomes: The Genome of Azotobacter chroococcum NCIMB 8003 (ATCC 4412).</title>
        <authorList>
            <person name="Robson R.L."/>
            <person name="Jones R."/>
            <person name="Robson R.M."/>
            <person name="Schwartz A."/>
            <person name="Richardson T.H."/>
        </authorList>
    </citation>
    <scope>NUCLEOTIDE SEQUENCE [LARGE SCALE GENOMIC DNA]</scope>
    <source>
        <strain evidence="2 3">NCIMB 8003</strain>
    </source>
</reference>
<dbReference type="HOGENOM" id="CLU_156555_0_1_6"/>
<dbReference type="Proteomes" id="UP000068210">
    <property type="component" value="Chromosome"/>
</dbReference>
<feature type="transmembrane region" description="Helical" evidence="1">
    <location>
        <begin position="47"/>
        <end position="67"/>
    </location>
</feature>
<proteinExistence type="predicted"/>
<keyword evidence="1" id="KW-0812">Transmembrane</keyword>
<keyword evidence="3" id="KW-1185">Reference proteome</keyword>
<evidence type="ECO:0000313" key="2">
    <source>
        <dbReference type="EMBL" id="AJE21939.1"/>
    </source>
</evidence>
<dbReference type="Pfam" id="PF09600">
    <property type="entry name" value="Cyd_oper_YbgE"/>
    <property type="match status" value="1"/>
</dbReference>
<dbReference type="EMBL" id="CP010415">
    <property type="protein sequence ID" value="AJE21939.1"/>
    <property type="molecule type" value="Genomic_DNA"/>
</dbReference>
<accession>A0A0C4WN49</accession>
<dbReference type="STRING" id="1328314.Achr_25060"/>
<protein>
    <submittedName>
        <fullName evidence="2">Cyd operon YbgE family protein</fullName>
    </submittedName>
</protein>
<dbReference type="RefSeq" id="WP_039804850.1">
    <property type="nucleotide sequence ID" value="NZ_CP010415.1"/>
</dbReference>
<evidence type="ECO:0000313" key="3">
    <source>
        <dbReference type="Proteomes" id="UP000068210"/>
    </source>
</evidence>
<keyword evidence="1" id="KW-0472">Membrane</keyword>
<keyword evidence="1" id="KW-1133">Transmembrane helix</keyword>
<name>A0A0C4WN49_9GAMM</name>
<gene>
    <name evidence="2" type="ORF">Achr_25060</name>
</gene>
<sequence>MRVRRVASEKQLLQRRPLRILSLLLATPITLVFLIHPSLIVDPEAGYSHSLLMLVMLGISSGFIHGVGFDPRGLVWRILFHPVGGWVLMGLGYAILYKVQMG</sequence>
<feature type="transmembrane region" description="Helical" evidence="1">
    <location>
        <begin position="74"/>
        <end position="96"/>
    </location>
</feature>
<dbReference type="InterPro" id="IPR011846">
    <property type="entry name" value="Cyd_oper_YbgE"/>
</dbReference>
<dbReference type="KEGG" id="acx:Achr_25060"/>
<feature type="transmembrane region" description="Helical" evidence="1">
    <location>
        <begin position="20"/>
        <end position="41"/>
    </location>
</feature>